<dbReference type="InterPro" id="IPR014203">
    <property type="entry name" value="Spore_V_AC"/>
</dbReference>
<evidence type="ECO:0000256" key="1">
    <source>
        <dbReference type="SAM" id="Phobius"/>
    </source>
</evidence>
<dbReference type="Pfam" id="PF03862">
    <property type="entry name" value="SpoVAC_SpoVAEB"/>
    <property type="match status" value="1"/>
</dbReference>
<organism evidence="2 3">
    <name type="scientific">Ruminococcus albus 8</name>
    <dbReference type="NCBI Taxonomy" id="246199"/>
    <lineage>
        <taxon>Bacteria</taxon>
        <taxon>Bacillati</taxon>
        <taxon>Bacillota</taxon>
        <taxon>Clostridia</taxon>
        <taxon>Eubacteriales</taxon>
        <taxon>Oscillospiraceae</taxon>
        <taxon>Ruminococcus</taxon>
    </lineage>
</organism>
<dbReference type="eggNOG" id="ENOG5031DDD">
    <property type="taxonomic scope" value="Bacteria"/>
</dbReference>
<dbReference type="EMBL" id="ADKM02000128">
    <property type="protein sequence ID" value="EGC01574.1"/>
    <property type="molecule type" value="Genomic_DNA"/>
</dbReference>
<dbReference type="STRING" id="246199.CUS_5741"/>
<protein>
    <submittedName>
        <fullName evidence="2">Stage V sporulation protein AC</fullName>
    </submittedName>
</protein>
<dbReference type="PANTHER" id="PTHR38450:SF1">
    <property type="entry name" value="STAGE V SPORULATION PROTEIN AC"/>
    <property type="match status" value="1"/>
</dbReference>
<feature type="transmembrane region" description="Helical" evidence="1">
    <location>
        <begin position="107"/>
        <end position="129"/>
    </location>
</feature>
<dbReference type="NCBIfam" id="TIGR02838">
    <property type="entry name" value="spore_V_AC"/>
    <property type="match status" value="1"/>
</dbReference>
<evidence type="ECO:0000313" key="2">
    <source>
        <dbReference type="EMBL" id="EGC01574.1"/>
    </source>
</evidence>
<dbReference type="Proteomes" id="UP000004259">
    <property type="component" value="Unassembled WGS sequence"/>
</dbReference>
<feature type="transmembrane region" description="Helical" evidence="1">
    <location>
        <begin position="171"/>
        <end position="196"/>
    </location>
</feature>
<dbReference type="PANTHER" id="PTHR38450">
    <property type="entry name" value="STAGE V SPORULATION PROTEIN AC-RELATED"/>
    <property type="match status" value="1"/>
</dbReference>
<feature type="transmembrane region" description="Helical" evidence="1">
    <location>
        <begin position="136"/>
        <end position="156"/>
    </location>
</feature>
<name>E9SGR5_RUMAL</name>
<evidence type="ECO:0000313" key="3">
    <source>
        <dbReference type="Proteomes" id="UP000004259"/>
    </source>
</evidence>
<reference evidence="2 3" key="1">
    <citation type="submission" date="2011-02" db="EMBL/GenBank/DDBJ databases">
        <authorList>
            <person name="Nelson K.E."/>
            <person name="Sutton G."/>
            <person name="Torralba M."/>
            <person name="Durkin S."/>
            <person name="Harkins D."/>
            <person name="Montgomery R."/>
            <person name="Ziemer C."/>
            <person name="Klaassens E."/>
            <person name="Ocuiv P."/>
            <person name="Morrison M."/>
        </authorList>
    </citation>
    <scope>NUCLEOTIDE SEQUENCE [LARGE SCALE GENOMIC DNA]</scope>
    <source>
        <strain evidence="2 3">8</strain>
    </source>
</reference>
<feature type="transmembrane region" description="Helical" evidence="1">
    <location>
        <begin position="80"/>
        <end position="101"/>
    </location>
</feature>
<proteinExistence type="predicted"/>
<dbReference type="InterPro" id="IPR005562">
    <property type="entry name" value="SpoVA"/>
</dbReference>
<keyword evidence="1" id="KW-1133">Transmembrane helix</keyword>
<comment type="caution">
    <text evidence="2">The sequence shown here is derived from an EMBL/GenBank/DDBJ whole genome shotgun (WGS) entry which is preliminary data.</text>
</comment>
<sequence length="198" mass="21468">MRLKEYIFSQNRNTILQKHTHIIYICRCAVTAINVCRKNFAKEITMQDLTEKTGITKEHYARLVTAADRPSKWYKNLPKAFIIGGLICLSGQVLSAAYSAAGLSEKAVASAVSITLIFISALLTGLGLYEKIAKHAGAGTLVPITGFANSVCAPAVEFRTEGFITGLGAKIFIICGPVILYGTLASIAYGLIYWLFKA</sequence>
<gene>
    <name evidence="2" type="primary">spoVAC</name>
    <name evidence="2" type="ORF">CUS_5741</name>
</gene>
<dbReference type="AlphaFoldDB" id="E9SGR5"/>
<keyword evidence="3" id="KW-1185">Reference proteome</keyword>
<keyword evidence="1" id="KW-0812">Transmembrane</keyword>
<keyword evidence="1" id="KW-0472">Membrane</keyword>
<accession>E9SGR5</accession>